<gene>
    <name evidence="2" type="ORF">OG327_09440</name>
</gene>
<sequence length="80" mass="8527">MPSEQRDQNPATPSPSSRAAWLIGGAVLVVLGVVLIRLTQVHAPDMADDIRLMATVAMRGVTFVLIGGGAWCLAKGWKRT</sequence>
<dbReference type="AlphaFoldDB" id="A0AAU2JMA0"/>
<feature type="transmembrane region" description="Helical" evidence="1">
    <location>
        <begin position="20"/>
        <end position="38"/>
    </location>
</feature>
<evidence type="ECO:0000313" key="2">
    <source>
        <dbReference type="EMBL" id="WTU73543.1"/>
    </source>
</evidence>
<name>A0AAU2JMA0_9ACTN</name>
<feature type="transmembrane region" description="Helical" evidence="1">
    <location>
        <begin position="50"/>
        <end position="74"/>
    </location>
</feature>
<evidence type="ECO:0000256" key="1">
    <source>
        <dbReference type="SAM" id="Phobius"/>
    </source>
</evidence>
<accession>A0AAU2JMA0</accession>
<organism evidence="2">
    <name type="scientific">Streptomyces sp. NBC_00049</name>
    <dbReference type="NCBI Taxonomy" id="2903617"/>
    <lineage>
        <taxon>Bacteria</taxon>
        <taxon>Bacillati</taxon>
        <taxon>Actinomycetota</taxon>
        <taxon>Actinomycetes</taxon>
        <taxon>Kitasatosporales</taxon>
        <taxon>Streptomycetaceae</taxon>
        <taxon>Streptomyces</taxon>
    </lineage>
</organism>
<protein>
    <submittedName>
        <fullName evidence="2">Uncharacterized protein</fullName>
    </submittedName>
</protein>
<dbReference type="EMBL" id="CP108264">
    <property type="protein sequence ID" value="WTU73543.1"/>
    <property type="molecule type" value="Genomic_DNA"/>
</dbReference>
<keyword evidence="1" id="KW-0472">Membrane</keyword>
<keyword evidence="1" id="KW-0812">Transmembrane</keyword>
<keyword evidence="1" id="KW-1133">Transmembrane helix</keyword>
<reference evidence="2" key="1">
    <citation type="submission" date="2022-10" db="EMBL/GenBank/DDBJ databases">
        <title>The complete genomes of actinobacterial strains from the NBC collection.</title>
        <authorList>
            <person name="Joergensen T.S."/>
            <person name="Alvarez Arevalo M."/>
            <person name="Sterndorff E.B."/>
            <person name="Faurdal D."/>
            <person name="Vuksanovic O."/>
            <person name="Mourched A.-S."/>
            <person name="Charusanti P."/>
            <person name="Shaw S."/>
            <person name="Blin K."/>
            <person name="Weber T."/>
        </authorList>
    </citation>
    <scope>NUCLEOTIDE SEQUENCE</scope>
    <source>
        <strain evidence="2">NBC_00049</strain>
    </source>
</reference>
<proteinExistence type="predicted"/>